<accession>A0A5C4QP61</accession>
<name>A0A5C4QP61_9ACTN</name>
<dbReference type="InterPro" id="IPR009081">
    <property type="entry name" value="PP-bd_ACP"/>
</dbReference>
<organism evidence="5 6">
    <name type="scientific">Micromonospora orduensis</name>
    <dbReference type="NCBI Taxonomy" id="1420891"/>
    <lineage>
        <taxon>Bacteria</taxon>
        <taxon>Bacillati</taxon>
        <taxon>Actinomycetota</taxon>
        <taxon>Actinomycetes</taxon>
        <taxon>Micromonosporales</taxon>
        <taxon>Micromonosporaceae</taxon>
        <taxon>Micromonospora</taxon>
    </lineage>
</organism>
<evidence type="ECO:0000313" key="5">
    <source>
        <dbReference type="EMBL" id="TNH27999.1"/>
    </source>
</evidence>
<dbReference type="SUPFAM" id="SSF47336">
    <property type="entry name" value="ACP-like"/>
    <property type="match status" value="1"/>
</dbReference>
<dbReference type="AlphaFoldDB" id="A0A5C4QP61"/>
<dbReference type="PANTHER" id="PTHR44845">
    <property type="entry name" value="CARRIER DOMAIN-CONTAINING PROTEIN"/>
    <property type="match status" value="1"/>
</dbReference>
<keyword evidence="3" id="KW-0597">Phosphoprotein</keyword>
<comment type="caution">
    <text evidence="5">The sequence shown here is derived from an EMBL/GenBank/DDBJ whole genome shotgun (WGS) entry which is preliminary data.</text>
</comment>
<proteinExistence type="predicted"/>
<keyword evidence="6" id="KW-1185">Reference proteome</keyword>
<dbReference type="Pfam" id="PF00550">
    <property type="entry name" value="PP-binding"/>
    <property type="match status" value="1"/>
</dbReference>
<feature type="domain" description="Carrier" evidence="4">
    <location>
        <begin position="267"/>
        <end position="342"/>
    </location>
</feature>
<dbReference type="EMBL" id="VDFY01000162">
    <property type="protein sequence ID" value="TNH27999.1"/>
    <property type="molecule type" value="Genomic_DNA"/>
</dbReference>
<dbReference type="PROSITE" id="PS50075">
    <property type="entry name" value="CARRIER"/>
    <property type="match status" value="1"/>
</dbReference>
<dbReference type="Gene3D" id="3.40.50.1820">
    <property type="entry name" value="alpha/beta hydrolase"/>
    <property type="match status" value="1"/>
</dbReference>
<protein>
    <recommendedName>
        <fullName evidence="4">Carrier domain-containing protein</fullName>
    </recommendedName>
</protein>
<dbReference type="PANTHER" id="PTHR44845:SF6">
    <property type="entry name" value="BETA-ALANINE-ACTIVATING ENZYME"/>
    <property type="match status" value="1"/>
</dbReference>
<dbReference type="OrthoDB" id="3357330at2"/>
<evidence type="ECO:0000313" key="6">
    <source>
        <dbReference type="Proteomes" id="UP000306145"/>
    </source>
</evidence>
<dbReference type="RefSeq" id="WP_139585231.1">
    <property type="nucleotide sequence ID" value="NZ_VDFY01000162.1"/>
</dbReference>
<evidence type="ECO:0000256" key="2">
    <source>
        <dbReference type="ARBA" id="ARBA00022450"/>
    </source>
</evidence>
<evidence type="ECO:0000259" key="4">
    <source>
        <dbReference type="PROSITE" id="PS50075"/>
    </source>
</evidence>
<keyword evidence="2" id="KW-0596">Phosphopantetheine</keyword>
<reference evidence="5 6" key="1">
    <citation type="submission" date="2019-06" db="EMBL/GenBank/DDBJ databases">
        <title>Micromonospora ordensis sp. nov., isolated from deep marine sediment.</title>
        <authorList>
            <person name="Veyisoglu A."/>
            <person name="Carro L."/>
            <person name="Klenk H.-P."/>
            <person name="Sahin N."/>
        </authorList>
    </citation>
    <scope>NUCLEOTIDE SEQUENCE [LARGE SCALE GENOMIC DNA]</scope>
    <source>
        <strain evidence="5 6">S2509</strain>
    </source>
</reference>
<comment type="cofactor">
    <cofactor evidence="1">
        <name>pantetheine 4'-phosphate</name>
        <dbReference type="ChEBI" id="CHEBI:47942"/>
    </cofactor>
</comment>
<dbReference type="Gene3D" id="1.10.1200.10">
    <property type="entry name" value="ACP-like"/>
    <property type="match status" value="1"/>
</dbReference>
<dbReference type="Proteomes" id="UP000306145">
    <property type="component" value="Unassembled WGS sequence"/>
</dbReference>
<dbReference type="InterPro" id="IPR036736">
    <property type="entry name" value="ACP-like_sf"/>
</dbReference>
<gene>
    <name evidence="5" type="ORF">FHG89_16265</name>
</gene>
<evidence type="ECO:0000256" key="1">
    <source>
        <dbReference type="ARBA" id="ARBA00001957"/>
    </source>
</evidence>
<dbReference type="FunFam" id="1.10.1200.10:FF:000005">
    <property type="entry name" value="Nonribosomal peptide synthetase 1"/>
    <property type="match status" value="1"/>
</dbReference>
<sequence>MSDNPLLLILDYPGRRPEAHISELHLDRSGFECQEVLTSPMPTVLTTPAYARELFARLGPDRPVALVAYCATAPLAVAMAALLAGPAGPVPIVLLDPQQTPPSEILHEYHEVVRQVEGRAPNVERPPLLDIERLLATPETLVRRIGEDLRLRARLALAAFGFGDADVSGPVENVVGVYVEWLTFLVSAHHDEQPPPRGPVLQVISQGHPADAGWLGATDLRTVRVPCERPELAANDQARAAVLEFLHGVARPVPADGGVRERNAQADPLTDTELALARMWAEVLGVDAVGRGDNFFDLGGDSMLATRLVLSARRTWNVEFNVRVLVDTPVLKDLAGRIDVLVDASNSGSRR</sequence>
<evidence type="ECO:0000256" key="3">
    <source>
        <dbReference type="ARBA" id="ARBA00022553"/>
    </source>
</evidence>
<dbReference type="InterPro" id="IPR029058">
    <property type="entry name" value="AB_hydrolase_fold"/>
</dbReference>